<dbReference type="EMBL" id="CAAALY010046549">
    <property type="protein sequence ID" value="VEL20456.1"/>
    <property type="molecule type" value="Genomic_DNA"/>
</dbReference>
<dbReference type="AlphaFoldDB" id="A0A448WUD0"/>
<accession>A0A448WUD0</accession>
<evidence type="ECO:0000313" key="1">
    <source>
        <dbReference type="EMBL" id="VEL20456.1"/>
    </source>
</evidence>
<proteinExistence type="predicted"/>
<gene>
    <name evidence="1" type="ORF">PXEA_LOCUS13896</name>
</gene>
<reference evidence="1" key="1">
    <citation type="submission" date="2018-11" db="EMBL/GenBank/DDBJ databases">
        <authorList>
            <consortium name="Pathogen Informatics"/>
        </authorList>
    </citation>
    <scope>NUCLEOTIDE SEQUENCE</scope>
</reference>
<comment type="caution">
    <text evidence="1">The sequence shown here is derived from an EMBL/GenBank/DDBJ whole genome shotgun (WGS) entry which is preliminary data.</text>
</comment>
<protein>
    <submittedName>
        <fullName evidence="1">Uncharacterized protein</fullName>
    </submittedName>
</protein>
<keyword evidence="2" id="KW-1185">Reference proteome</keyword>
<dbReference type="Proteomes" id="UP000784294">
    <property type="component" value="Unassembled WGS sequence"/>
</dbReference>
<evidence type="ECO:0000313" key="2">
    <source>
        <dbReference type="Proteomes" id="UP000784294"/>
    </source>
</evidence>
<organism evidence="1 2">
    <name type="scientific">Protopolystoma xenopodis</name>
    <dbReference type="NCBI Taxonomy" id="117903"/>
    <lineage>
        <taxon>Eukaryota</taxon>
        <taxon>Metazoa</taxon>
        <taxon>Spiralia</taxon>
        <taxon>Lophotrochozoa</taxon>
        <taxon>Platyhelminthes</taxon>
        <taxon>Monogenea</taxon>
        <taxon>Polyopisthocotylea</taxon>
        <taxon>Polystomatidea</taxon>
        <taxon>Polystomatidae</taxon>
        <taxon>Protopolystoma</taxon>
    </lineage>
</organism>
<name>A0A448WUD0_9PLAT</name>
<sequence length="144" mass="15673">MSVFQGLLPNHFKKPLLDAGPLHSQGPNAALVVFGSPPAQILCSHAGSALASDGIRLETKRESFGSSPCPGQLTLIHRTEAKVTREGNQGRKCTHRVVWMEHARIGLIEVDFCVARLQGVRESHGRHTELHRHGSKFCVLAGLI</sequence>